<proteinExistence type="predicted"/>
<dbReference type="PANTHER" id="PTHR11845">
    <property type="entry name" value="5'-DEOXYNUCLEOTIDASE HDDC2"/>
    <property type="match status" value="1"/>
</dbReference>
<dbReference type="EMBL" id="DUJP01000038">
    <property type="protein sequence ID" value="HII48046.1"/>
    <property type="molecule type" value="Genomic_DNA"/>
</dbReference>
<comment type="cofactor">
    <cofactor evidence="2">
        <name>Mn(2+)</name>
        <dbReference type="ChEBI" id="CHEBI:29035"/>
    </cofactor>
</comment>
<dbReference type="InterPro" id="IPR039356">
    <property type="entry name" value="YfbR/HDDC2"/>
</dbReference>
<dbReference type="Proteomes" id="UP000256877">
    <property type="component" value="Unassembled WGS sequence"/>
</dbReference>
<evidence type="ECO:0000313" key="10">
    <source>
        <dbReference type="EMBL" id="RFA96822.1"/>
    </source>
</evidence>
<evidence type="ECO:0000256" key="2">
    <source>
        <dbReference type="ARBA" id="ARBA00001936"/>
    </source>
</evidence>
<dbReference type="Proteomes" id="UP000257123">
    <property type="component" value="Unassembled WGS sequence"/>
</dbReference>
<reference evidence="9" key="2">
    <citation type="journal article" date="2020" name="bioRxiv">
        <title>A rank-normalized archaeal taxonomy based on genome phylogeny resolves widespread incomplete and uneven classifications.</title>
        <authorList>
            <person name="Rinke C."/>
            <person name="Chuvochina M."/>
            <person name="Mussig A.J."/>
            <person name="Chaumeil P.-A."/>
            <person name="Waite D.W."/>
            <person name="Whitman W.B."/>
            <person name="Parks D.H."/>
            <person name="Hugenholtz P."/>
        </authorList>
    </citation>
    <scope>NUCLEOTIDE SEQUENCE</scope>
    <source>
        <strain evidence="9">UBA8839</strain>
    </source>
</reference>
<dbReference type="InterPro" id="IPR003607">
    <property type="entry name" value="HD/PDEase_dom"/>
</dbReference>
<comment type="catalytic activity">
    <reaction evidence="1">
        <text>a 2'-deoxyribonucleoside 5'-phosphate + H2O = a 2'-deoxyribonucleoside + phosphate</text>
        <dbReference type="Rhea" id="RHEA:36167"/>
        <dbReference type="ChEBI" id="CHEBI:15377"/>
        <dbReference type="ChEBI" id="CHEBI:18274"/>
        <dbReference type="ChEBI" id="CHEBI:43474"/>
        <dbReference type="ChEBI" id="CHEBI:65317"/>
        <dbReference type="EC" id="3.1.3.89"/>
    </reaction>
</comment>
<evidence type="ECO:0000259" key="8">
    <source>
        <dbReference type="SMART" id="SM00471"/>
    </source>
</evidence>
<dbReference type="SUPFAM" id="SSF109604">
    <property type="entry name" value="HD-domain/PDEase-like"/>
    <property type="match status" value="1"/>
</dbReference>
<name>A0A371R3V0_9CREN</name>
<evidence type="ECO:0000256" key="3">
    <source>
        <dbReference type="ARBA" id="ARBA00001941"/>
    </source>
</evidence>
<evidence type="ECO:0000313" key="9">
    <source>
        <dbReference type="EMBL" id="HII48046.1"/>
    </source>
</evidence>
<dbReference type="GeneID" id="1465428"/>
<dbReference type="GO" id="GO:0046872">
    <property type="term" value="F:metal ion binding"/>
    <property type="evidence" value="ECO:0007669"/>
    <property type="project" value="UniProtKB-KW"/>
</dbReference>
<dbReference type="OrthoDB" id="46088at2157"/>
<dbReference type="RefSeq" id="WP_011007665.1">
    <property type="nucleotide sequence ID" value="NZ_DAIOPL010000005.1"/>
</dbReference>
<dbReference type="Proteomes" id="UP000651120">
    <property type="component" value="Unassembled WGS sequence"/>
</dbReference>
<protein>
    <recommendedName>
        <fullName evidence="5">5'-deoxynucleotidase</fullName>
        <ecNumber evidence="5">3.1.3.89</ecNumber>
    </recommendedName>
</protein>
<reference evidence="12 13" key="1">
    <citation type="submission" date="2017-07" db="EMBL/GenBank/DDBJ databases">
        <title>Draft genome sequence of aerobic hyperthermophilic archaea, Pyrobaculum aerophilum YKB31 and YKB32.</title>
        <authorList>
            <person name="Mochizuki T."/>
            <person name="Berliner A.J."/>
            <person name="Yoshida-Takashima Y."/>
            <person name="Takaki Y."/>
            <person name="Nunoura T."/>
            <person name="Takai K."/>
        </authorList>
    </citation>
    <scope>NUCLEOTIDE SEQUENCE [LARGE SCALE GENOMIC DNA]</scope>
    <source>
        <strain evidence="11 13">YKB31</strain>
        <strain evidence="10 12">YKB32</strain>
    </source>
</reference>
<dbReference type="EMBL" id="NMUE01000001">
    <property type="protein sequence ID" value="RFA98488.1"/>
    <property type="molecule type" value="Genomic_DNA"/>
</dbReference>
<dbReference type="OMA" id="GWMQRGV"/>
<dbReference type="SMART" id="SM00471">
    <property type="entry name" value="HDc"/>
    <property type="match status" value="1"/>
</dbReference>
<evidence type="ECO:0000313" key="13">
    <source>
        <dbReference type="Proteomes" id="UP000257123"/>
    </source>
</evidence>
<comment type="subunit">
    <text evidence="4">Homodimer.</text>
</comment>
<accession>A0A371R3V0</accession>
<comment type="cofactor">
    <cofactor evidence="3">
        <name>Co(2+)</name>
        <dbReference type="ChEBI" id="CHEBI:48828"/>
    </cofactor>
</comment>
<gene>
    <name evidence="11" type="ORF">CGL51_00120</name>
    <name evidence="10" type="ORF">CGL52_10465</name>
    <name evidence="9" type="ORF">HA333_11595</name>
</gene>
<evidence type="ECO:0000256" key="4">
    <source>
        <dbReference type="ARBA" id="ARBA00011738"/>
    </source>
</evidence>
<dbReference type="Pfam" id="PF13023">
    <property type="entry name" value="HD_3"/>
    <property type="match status" value="1"/>
</dbReference>
<dbReference type="EC" id="3.1.3.89" evidence="5"/>
<evidence type="ECO:0000256" key="7">
    <source>
        <dbReference type="ARBA" id="ARBA00022801"/>
    </source>
</evidence>
<keyword evidence="7 11" id="KW-0378">Hydrolase</keyword>
<dbReference type="AlphaFoldDB" id="A0A371R3V0"/>
<keyword evidence="6" id="KW-0479">Metal-binding</keyword>
<dbReference type="EMBL" id="NMUF01000034">
    <property type="protein sequence ID" value="RFA96822.1"/>
    <property type="molecule type" value="Genomic_DNA"/>
</dbReference>
<evidence type="ECO:0000313" key="12">
    <source>
        <dbReference type="Proteomes" id="UP000256877"/>
    </source>
</evidence>
<feature type="domain" description="HD/PDEase" evidence="8">
    <location>
        <begin position="26"/>
        <end position="138"/>
    </location>
</feature>
<dbReference type="GO" id="GO:0002953">
    <property type="term" value="F:5'-deoxynucleotidase activity"/>
    <property type="evidence" value="ECO:0007669"/>
    <property type="project" value="UniProtKB-EC"/>
</dbReference>
<dbReference type="InterPro" id="IPR006674">
    <property type="entry name" value="HD_domain"/>
</dbReference>
<evidence type="ECO:0000256" key="5">
    <source>
        <dbReference type="ARBA" id="ARBA00012964"/>
    </source>
</evidence>
<evidence type="ECO:0000256" key="6">
    <source>
        <dbReference type="ARBA" id="ARBA00022723"/>
    </source>
</evidence>
<sequence length="176" mass="19927">MNDVIAVADTLCKTPRVGWLQRGVSEAESVCAHVLLTTLLAGEIAAHLNAEGVEVDIAKVLAVAAVHDLAESVLGHPGREVRDKIRWEEAEEEVFKREFPHLAELFRWYRYETNLVGRIVSFADKLATLIRACRYKKLGYDTDDLIKNLYRKLAKYDDLAHILDIYVARYCQGVTL</sequence>
<dbReference type="PANTHER" id="PTHR11845:SF13">
    <property type="entry name" value="5'-DEOXYNUCLEOTIDASE HDDC2"/>
    <property type="match status" value="1"/>
</dbReference>
<evidence type="ECO:0000256" key="1">
    <source>
        <dbReference type="ARBA" id="ARBA00001638"/>
    </source>
</evidence>
<dbReference type="Gene3D" id="1.10.3210.10">
    <property type="entry name" value="Hypothetical protein af1432"/>
    <property type="match status" value="1"/>
</dbReference>
<organism evidence="11 13">
    <name type="scientific">Pyrobaculum aerophilum</name>
    <dbReference type="NCBI Taxonomy" id="13773"/>
    <lineage>
        <taxon>Archaea</taxon>
        <taxon>Thermoproteota</taxon>
        <taxon>Thermoprotei</taxon>
        <taxon>Thermoproteales</taxon>
        <taxon>Thermoproteaceae</taxon>
        <taxon>Pyrobaculum</taxon>
    </lineage>
</organism>
<evidence type="ECO:0000313" key="11">
    <source>
        <dbReference type="EMBL" id="RFA98488.1"/>
    </source>
</evidence>
<comment type="caution">
    <text evidence="11">The sequence shown here is derived from an EMBL/GenBank/DDBJ whole genome shotgun (WGS) entry which is preliminary data.</text>
</comment>